<dbReference type="Proteomes" id="UP001497623">
    <property type="component" value="Unassembled WGS sequence"/>
</dbReference>
<feature type="transmembrane region" description="Helical" evidence="6">
    <location>
        <begin position="87"/>
        <end position="109"/>
    </location>
</feature>
<evidence type="ECO:0000256" key="4">
    <source>
        <dbReference type="ARBA" id="ARBA00022989"/>
    </source>
</evidence>
<keyword evidence="2" id="KW-1003">Cell membrane</keyword>
<dbReference type="Pfam" id="PF08395">
    <property type="entry name" value="7tm_7"/>
    <property type="match status" value="1"/>
</dbReference>
<feature type="transmembrane region" description="Helical" evidence="6">
    <location>
        <begin position="56"/>
        <end position="75"/>
    </location>
</feature>
<dbReference type="InterPro" id="IPR013604">
    <property type="entry name" value="7TM_chemorcpt"/>
</dbReference>
<accession>A0AAV2RHY6</accession>
<dbReference type="GO" id="GO:0050909">
    <property type="term" value="P:sensory perception of taste"/>
    <property type="evidence" value="ECO:0007669"/>
    <property type="project" value="InterPro"/>
</dbReference>
<evidence type="ECO:0000256" key="3">
    <source>
        <dbReference type="ARBA" id="ARBA00022692"/>
    </source>
</evidence>
<keyword evidence="3 6" id="KW-0812">Transmembrane</keyword>
<comment type="subcellular location">
    <subcellularLocation>
        <location evidence="1">Cell membrane</location>
        <topology evidence="1">Multi-pass membrane protein</topology>
    </subcellularLocation>
</comment>
<feature type="non-terminal residue" evidence="7">
    <location>
        <position position="1"/>
    </location>
</feature>
<sequence>GVWQPSVESAINIQGENPDHITIEDMDLGQLVQSHRRLVQQLAQVEKCFGPVLQCYYSSTMVTLCVQLYFLVYYIGSVPITNECVVILVIILLQTSIVFYKVSLAAGAVE</sequence>
<keyword evidence="8" id="KW-1185">Reference proteome</keyword>
<evidence type="ECO:0000313" key="7">
    <source>
        <dbReference type="EMBL" id="CAL4126338.1"/>
    </source>
</evidence>
<name>A0AAV2RHY6_MEGNR</name>
<feature type="non-terminal residue" evidence="7">
    <location>
        <position position="110"/>
    </location>
</feature>
<reference evidence="7 8" key="1">
    <citation type="submission" date="2024-05" db="EMBL/GenBank/DDBJ databases">
        <authorList>
            <person name="Wallberg A."/>
        </authorList>
    </citation>
    <scope>NUCLEOTIDE SEQUENCE [LARGE SCALE GENOMIC DNA]</scope>
</reference>
<evidence type="ECO:0000256" key="5">
    <source>
        <dbReference type="ARBA" id="ARBA00023136"/>
    </source>
</evidence>
<evidence type="ECO:0000256" key="6">
    <source>
        <dbReference type="SAM" id="Phobius"/>
    </source>
</evidence>
<proteinExistence type="predicted"/>
<dbReference type="GO" id="GO:0005886">
    <property type="term" value="C:plasma membrane"/>
    <property type="evidence" value="ECO:0007669"/>
    <property type="project" value="UniProtKB-SubCell"/>
</dbReference>
<comment type="caution">
    <text evidence="7">The sequence shown here is derived from an EMBL/GenBank/DDBJ whole genome shotgun (WGS) entry which is preliminary data.</text>
</comment>
<organism evidence="7 8">
    <name type="scientific">Meganyctiphanes norvegica</name>
    <name type="common">Northern krill</name>
    <name type="synonym">Thysanopoda norvegica</name>
    <dbReference type="NCBI Taxonomy" id="48144"/>
    <lineage>
        <taxon>Eukaryota</taxon>
        <taxon>Metazoa</taxon>
        <taxon>Ecdysozoa</taxon>
        <taxon>Arthropoda</taxon>
        <taxon>Crustacea</taxon>
        <taxon>Multicrustacea</taxon>
        <taxon>Malacostraca</taxon>
        <taxon>Eumalacostraca</taxon>
        <taxon>Eucarida</taxon>
        <taxon>Euphausiacea</taxon>
        <taxon>Euphausiidae</taxon>
        <taxon>Meganyctiphanes</taxon>
    </lineage>
</organism>
<gene>
    <name evidence="7" type="ORF">MNOR_LOCUS25520</name>
</gene>
<evidence type="ECO:0000256" key="1">
    <source>
        <dbReference type="ARBA" id="ARBA00004651"/>
    </source>
</evidence>
<keyword evidence="5 6" id="KW-0472">Membrane</keyword>
<evidence type="ECO:0000313" key="8">
    <source>
        <dbReference type="Proteomes" id="UP001497623"/>
    </source>
</evidence>
<dbReference type="EMBL" id="CAXKWB010024461">
    <property type="protein sequence ID" value="CAL4126338.1"/>
    <property type="molecule type" value="Genomic_DNA"/>
</dbReference>
<dbReference type="AlphaFoldDB" id="A0AAV2RHY6"/>
<protein>
    <submittedName>
        <fullName evidence="7">Uncharacterized protein</fullName>
    </submittedName>
</protein>
<evidence type="ECO:0000256" key="2">
    <source>
        <dbReference type="ARBA" id="ARBA00022475"/>
    </source>
</evidence>
<keyword evidence="4 6" id="KW-1133">Transmembrane helix</keyword>